<accession>A0A2P2MHZ0</accession>
<evidence type="ECO:0000313" key="2">
    <source>
        <dbReference type="EMBL" id="MBX29848.1"/>
    </source>
</evidence>
<dbReference type="EMBL" id="GGEC01049364">
    <property type="protein sequence ID" value="MBX29848.1"/>
    <property type="molecule type" value="Transcribed_RNA"/>
</dbReference>
<reference evidence="2" key="1">
    <citation type="submission" date="2018-02" db="EMBL/GenBank/DDBJ databases">
        <title>Rhizophora mucronata_Transcriptome.</title>
        <authorList>
            <person name="Meera S.P."/>
            <person name="Sreeshan A."/>
            <person name="Augustine A."/>
        </authorList>
    </citation>
    <scope>NUCLEOTIDE SEQUENCE</scope>
    <source>
        <tissue evidence="2">Leaf</tissue>
    </source>
</reference>
<keyword evidence="1" id="KW-0472">Membrane</keyword>
<sequence length="38" mass="4485">MNYLSSLCPCHHVPCIISAFFVVFGCPYMYYQFEFDVL</sequence>
<feature type="transmembrane region" description="Helical" evidence="1">
    <location>
        <begin position="12"/>
        <end position="31"/>
    </location>
</feature>
<keyword evidence="1" id="KW-1133">Transmembrane helix</keyword>
<evidence type="ECO:0000256" key="1">
    <source>
        <dbReference type="SAM" id="Phobius"/>
    </source>
</evidence>
<proteinExistence type="predicted"/>
<keyword evidence="1" id="KW-0812">Transmembrane</keyword>
<organism evidence="2">
    <name type="scientific">Rhizophora mucronata</name>
    <name type="common">Asiatic mangrove</name>
    <dbReference type="NCBI Taxonomy" id="61149"/>
    <lineage>
        <taxon>Eukaryota</taxon>
        <taxon>Viridiplantae</taxon>
        <taxon>Streptophyta</taxon>
        <taxon>Embryophyta</taxon>
        <taxon>Tracheophyta</taxon>
        <taxon>Spermatophyta</taxon>
        <taxon>Magnoliopsida</taxon>
        <taxon>eudicotyledons</taxon>
        <taxon>Gunneridae</taxon>
        <taxon>Pentapetalae</taxon>
        <taxon>rosids</taxon>
        <taxon>fabids</taxon>
        <taxon>Malpighiales</taxon>
        <taxon>Rhizophoraceae</taxon>
        <taxon>Rhizophora</taxon>
    </lineage>
</organism>
<protein>
    <submittedName>
        <fullName evidence="2">Uncharacterized protein</fullName>
    </submittedName>
</protein>
<name>A0A2P2MHZ0_RHIMU</name>
<dbReference type="AlphaFoldDB" id="A0A2P2MHZ0"/>